<organism evidence="1 2">
    <name type="scientific">Aspergillus turcosus</name>
    <dbReference type="NCBI Taxonomy" id="1245748"/>
    <lineage>
        <taxon>Eukaryota</taxon>
        <taxon>Fungi</taxon>
        <taxon>Dikarya</taxon>
        <taxon>Ascomycota</taxon>
        <taxon>Pezizomycotina</taxon>
        <taxon>Eurotiomycetes</taxon>
        <taxon>Eurotiomycetidae</taxon>
        <taxon>Eurotiales</taxon>
        <taxon>Aspergillaceae</taxon>
        <taxon>Aspergillus</taxon>
        <taxon>Aspergillus subgen. Fumigati</taxon>
    </lineage>
</organism>
<protein>
    <recommendedName>
        <fullName evidence="3">Aminoglycoside phosphotransferase domain-containing protein</fullName>
    </recommendedName>
</protein>
<gene>
    <name evidence="1" type="ORF">CFD26_100437</name>
</gene>
<dbReference type="OrthoDB" id="3645574at2759"/>
<dbReference type="SUPFAM" id="SSF56112">
    <property type="entry name" value="Protein kinase-like (PK-like)"/>
    <property type="match status" value="1"/>
</dbReference>
<dbReference type="EMBL" id="NIDN02000127">
    <property type="protein sequence ID" value="RLL96022.1"/>
    <property type="molecule type" value="Genomic_DNA"/>
</dbReference>
<dbReference type="InterPro" id="IPR011009">
    <property type="entry name" value="Kinase-like_dom_sf"/>
</dbReference>
<evidence type="ECO:0000313" key="2">
    <source>
        <dbReference type="Proteomes" id="UP000215289"/>
    </source>
</evidence>
<dbReference type="InterPro" id="IPR051678">
    <property type="entry name" value="AGP_Transferase"/>
</dbReference>
<dbReference type="AlphaFoldDB" id="A0A229X156"/>
<name>A0A229X156_9EURO</name>
<evidence type="ECO:0000313" key="1">
    <source>
        <dbReference type="EMBL" id="RLL96022.1"/>
    </source>
</evidence>
<comment type="caution">
    <text evidence="1">The sequence shown here is derived from an EMBL/GenBank/DDBJ whole genome shotgun (WGS) entry which is preliminary data.</text>
</comment>
<dbReference type="PANTHER" id="PTHR21310:SF37">
    <property type="entry name" value="AMINOGLYCOSIDE PHOSPHOTRANSFERASE DOMAIN-CONTAINING PROTEIN"/>
    <property type="match status" value="1"/>
</dbReference>
<proteinExistence type="predicted"/>
<keyword evidence="2" id="KW-1185">Reference proteome</keyword>
<sequence length="516" mass="60032">MLPTTGSSSPKRRRLLREEITYSAAKERETNVLHSLSYYDQQNQYFETLHGKKHIIEAAVARHLNLNPRQCHVGDPKEWLSGTFNVCIPVCLDNKTQTPSLIVRLPLPYRVGESFNPGNADEKILCEVGTYVWLQQNCPEVHIPRLHAYGLSTGQTFTALDNLPFLTRSLEFFRRQFFKFFGWKTPSTYVAQNNKPGESLGVGYLLIEYIDKSRGRMLSESWGQGRENPQLRANLFRSLSRIMLAVARTPLPSIGSFIVDEKGFLRLRNRPLTLEIQQLENEQIPVDIPRDFTYSTVDAYVNDILAFHESRLRHQLNAVNDVQDCLFQMAALTVIRAIRPLFFRPELRRGPFFMSFTDLHQSNIFVDDNWNITYLVDLEWACARPAEMIHPPYWLTNQSVDDIDSSEYGNMHKEFVHSFAEQELEHPSQFGSQLHSLLQEGWTKGTFWYSLALDSPTGLFRIFYDHIQPRFSKDHINEAAFFRITMEYWTVNAADFIRKKVKDKEQYDRLLLEAFL</sequence>
<dbReference type="Proteomes" id="UP000215289">
    <property type="component" value="Unassembled WGS sequence"/>
</dbReference>
<dbReference type="STRING" id="1245748.A0A229X156"/>
<dbReference type="PANTHER" id="PTHR21310">
    <property type="entry name" value="AMINOGLYCOSIDE PHOSPHOTRANSFERASE-RELATED-RELATED"/>
    <property type="match status" value="1"/>
</dbReference>
<accession>A0A229X156</accession>
<reference evidence="1 2" key="1">
    <citation type="submission" date="2018-08" db="EMBL/GenBank/DDBJ databases">
        <title>Draft genome sequences of two Aspergillus turcosus clinical strains isolated from bronchoalveolar lavage fluid: one azole-susceptible and the other azole-resistant.</title>
        <authorList>
            <person name="Parent-Michaud M."/>
            <person name="Dufresne P.J."/>
            <person name="Fournier E."/>
            <person name="Martineau C."/>
            <person name="Moreira S."/>
            <person name="Perkins V."/>
            <person name="De Repentigny L."/>
            <person name="Dufresne S.F."/>
        </authorList>
    </citation>
    <scope>NUCLEOTIDE SEQUENCE [LARGE SCALE GENOMIC DNA]</scope>
    <source>
        <strain evidence="1">HMR AF 1038</strain>
    </source>
</reference>
<evidence type="ECO:0008006" key="3">
    <source>
        <dbReference type="Google" id="ProtNLM"/>
    </source>
</evidence>